<proteinExistence type="predicted"/>
<dbReference type="PANTHER" id="PTHR33993:SF14">
    <property type="entry name" value="GB|AAF24581.1"/>
    <property type="match status" value="1"/>
</dbReference>
<dbReference type="InterPro" id="IPR037523">
    <property type="entry name" value="VOC_core"/>
</dbReference>
<accession>A0AA87UQZ3</accession>
<comment type="caution">
    <text evidence="2">The sequence shown here is derived from an EMBL/GenBank/DDBJ whole genome shotgun (WGS) entry which is preliminary data.</text>
</comment>
<reference evidence="2 3" key="1">
    <citation type="submission" date="2019-07" db="EMBL/GenBank/DDBJ databases">
        <title>Whole genome shotgun sequence of Agrococcus baldri NBRC 103055.</title>
        <authorList>
            <person name="Hosoyama A."/>
            <person name="Uohara A."/>
            <person name="Ohji S."/>
            <person name="Ichikawa N."/>
        </authorList>
    </citation>
    <scope>NUCLEOTIDE SEQUENCE [LARGE SCALE GENOMIC DNA]</scope>
    <source>
        <strain evidence="2 3">NBRC 103055</strain>
    </source>
</reference>
<evidence type="ECO:0000313" key="3">
    <source>
        <dbReference type="Proteomes" id="UP000321749"/>
    </source>
</evidence>
<dbReference type="InterPro" id="IPR004360">
    <property type="entry name" value="Glyas_Fos-R_dOase_dom"/>
</dbReference>
<dbReference type="InterPro" id="IPR029068">
    <property type="entry name" value="Glyas_Bleomycin-R_OHBP_Dase"/>
</dbReference>
<organism evidence="2 3">
    <name type="scientific">Agrococcus baldri</name>
    <dbReference type="NCBI Taxonomy" id="153730"/>
    <lineage>
        <taxon>Bacteria</taxon>
        <taxon>Bacillati</taxon>
        <taxon>Actinomycetota</taxon>
        <taxon>Actinomycetes</taxon>
        <taxon>Micrococcales</taxon>
        <taxon>Microbacteriaceae</taxon>
        <taxon>Agrococcus</taxon>
    </lineage>
</organism>
<dbReference type="InterPro" id="IPR052164">
    <property type="entry name" value="Anthracycline_SecMetBiosynth"/>
</dbReference>
<evidence type="ECO:0000313" key="2">
    <source>
        <dbReference type="EMBL" id="GEK78975.1"/>
    </source>
</evidence>
<name>A0AA87UQZ3_9MICO</name>
<dbReference type="Gene3D" id="3.10.180.10">
    <property type="entry name" value="2,3-Dihydroxybiphenyl 1,2-Dioxygenase, domain 1"/>
    <property type="match status" value="1"/>
</dbReference>
<evidence type="ECO:0000259" key="1">
    <source>
        <dbReference type="PROSITE" id="PS51819"/>
    </source>
</evidence>
<dbReference type="Pfam" id="PF00903">
    <property type="entry name" value="Glyoxalase"/>
    <property type="match status" value="1"/>
</dbReference>
<dbReference type="PROSITE" id="PS51819">
    <property type="entry name" value="VOC"/>
    <property type="match status" value="1"/>
</dbReference>
<sequence length="133" mass="14588">MLRGFANLNLVADDVPAAIEWYSKVLDQPPYFVRPETGAPEYAEFRFGDDEDELALMSSAYRPSLSEPGGAVMSMHVDDAAASLERLLELGATVQQPLMERGEGWWNATVADPFGNLLGIIQSPHWAAQHARG</sequence>
<protein>
    <submittedName>
        <fullName evidence="2">Glyoxalase</fullName>
    </submittedName>
</protein>
<dbReference type="RefSeq" id="WP_146792382.1">
    <property type="nucleotide sequence ID" value="NZ_BJUU01000002.1"/>
</dbReference>
<dbReference type="EMBL" id="BJUU01000002">
    <property type="protein sequence ID" value="GEK78975.1"/>
    <property type="molecule type" value="Genomic_DNA"/>
</dbReference>
<gene>
    <name evidence="2" type="ORF">ABA31_03260</name>
</gene>
<keyword evidence="3" id="KW-1185">Reference proteome</keyword>
<dbReference type="PANTHER" id="PTHR33993">
    <property type="entry name" value="GLYOXALASE-RELATED"/>
    <property type="match status" value="1"/>
</dbReference>
<dbReference type="SUPFAM" id="SSF54593">
    <property type="entry name" value="Glyoxalase/Bleomycin resistance protein/Dihydroxybiphenyl dioxygenase"/>
    <property type="match status" value="1"/>
</dbReference>
<feature type="domain" description="VOC" evidence="1">
    <location>
        <begin position="4"/>
        <end position="123"/>
    </location>
</feature>
<dbReference type="AlphaFoldDB" id="A0AA87UQZ3"/>
<dbReference type="Proteomes" id="UP000321749">
    <property type="component" value="Unassembled WGS sequence"/>
</dbReference>